<dbReference type="VEuPathDB" id="TriTrypDB:BSAL_58600"/>
<keyword evidence="9" id="KW-1185">Reference proteome</keyword>
<dbReference type="PANTHER" id="PTHR11941:SF54">
    <property type="entry name" value="ENOYL-COA HYDRATASE, MITOCHONDRIAL"/>
    <property type="match status" value="1"/>
</dbReference>
<gene>
    <name evidence="8" type="ORF">BSAL_58600</name>
</gene>
<dbReference type="PANTHER" id="PTHR11941">
    <property type="entry name" value="ENOYL-COA HYDRATASE-RELATED"/>
    <property type="match status" value="1"/>
</dbReference>
<dbReference type="PROSITE" id="PS00166">
    <property type="entry name" value="ENOYL_COA_HYDRATASE"/>
    <property type="match status" value="1"/>
</dbReference>
<name>A0A0S4IPV6_BODSA</name>
<dbReference type="InterPro" id="IPR029045">
    <property type="entry name" value="ClpP/crotonase-like_dom_sf"/>
</dbReference>
<dbReference type="GO" id="GO:0004300">
    <property type="term" value="F:enoyl-CoA hydratase activity"/>
    <property type="evidence" value="ECO:0007669"/>
    <property type="project" value="UniProtKB-EC"/>
</dbReference>
<dbReference type="InterPro" id="IPR014748">
    <property type="entry name" value="Enoyl-CoA_hydra_C"/>
</dbReference>
<organism evidence="8 9">
    <name type="scientific">Bodo saltans</name>
    <name type="common">Flagellated protozoan</name>
    <dbReference type="NCBI Taxonomy" id="75058"/>
    <lineage>
        <taxon>Eukaryota</taxon>
        <taxon>Discoba</taxon>
        <taxon>Euglenozoa</taxon>
        <taxon>Kinetoplastea</taxon>
        <taxon>Metakinetoplastina</taxon>
        <taxon>Eubodonida</taxon>
        <taxon>Bodonidae</taxon>
        <taxon>Bodo</taxon>
    </lineage>
</organism>
<dbReference type="SUPFAM" id="SSF52096">
    <property type="entry name" value="ClpP/crotonase"/>
    <property type="match status" value="1"/>
</dbReference>
<dbReference type="OMA" id="FCDARED"/>
<evidence type="ECO:0000256" key="7">
    <source>
        <dbReference type="RuleBase" id="RU003707"/>
    </source>
</evidence>
<dbReference type="Gene3D" id="3.90.226.10">
    <property type="entry name" value="2-enoyl-CoA Hydratase, Chain A, domain 1"/>
    <property type="match status" value="1"/>
</dbReference>
<dbReference type="Proteomes" id="UP000051952">
    <property type="component" value="Unassembled WGS sequence"/>
</dbReference>
<dbReference type="AlphaFoldDB" id="A0A0S4IPV6"/>
<evidence type="ECO:0000313" key="9">
    <source>
        <dbReference type="Proteomes" id="UP000051952"/>
    </source>
</evidence>
<keyword evidence="3" id="KW-0276">Fatty acid metabolism</keyword>
<dbReference type="EMBL" id="CYKH01000235">
    <property type="protein sequence ID" value="CUF06031.1"/>
    <property type="molecule type" value="Genomic_DNA"/>
</dbReference>
<evidence type="ECO:0000256" key="6">
    <source>
        <dbReference type="ARBA" id="ARBA00073937"/>
    </source>
</evidence>
<reference evidence="9" key="1">
    <citation type="submission" date="2015-09" db="EMBL/GenBank/DDBJ databases">
        <authorList>
            <consortium name="Pathogen Informatics"/>
        </authorList>
    </citation>
    <scope>NUCLEOTIDE SEQUENCE [LARGE SCALE GENOMIC DNA]</scope>
    <source>
        <strain evidence="9">Lake Konstanz</strain>
    </source>
</reference>
<evidence type="ECO:0000256" key="5">
    <source>
        <dbReference type="ARBA" id="ARBA00023239"/>
    </source>
</evidence>
<dbReference type="EC" id="4.2.1.17" evidence="2"/>
<dbReference type="Gene3D" id="1.10.12.10">
    <property type="entry name" value="Lyase 2-enoyl-coa Hydratase, Chain A, domain 2"/>
    <property type="match status" value="1"/>
</dbReference>
<dbReference type="Pfam" id="PF00378">
    <property type="entry name" value="ECH_1"/>
    <property type="match status" value="1"/>
</dbReference>
<dbReference type="InterPro" id="IPR018376">
    <property type="entry name" value="Enoyl-CoA_hyd/isom_CS"/>
</dbReference>
<dbReference type="FunFam" id="3.90.226.10:FF:000019">
    <property type="entry name" value="Enoyl-CoA hydratase, mitochondrial"/>
    <property type="match status" value="1"/>
</dbReference>
<comment type="similarity">
    <text evidence="1 7">Belongs to the enoyl-CoA hydratase/isomerase family.</text>
</comment>
<evidence type="ECO:0000313" key="8">
    <source>
        <dbReference type="EMBL" id="CUF06031.1"/>
    </source>
</evidence>
<evidence type="ECO:0000256" key="1">
    <source>
        <dbReference type="ARBA" id="ARBA00005254"/>
    </source>
</evidence>
<proteinExistence type="inferred from homology"/>
<evidence type="ECO:0000256" key="2">
    <source>
        <dbReference type="ARBA" id="ARBA00012076"/>
    </source>
</evidence>
<dbReference type="GO" id="GO:0005739">
    <property type="term" value="C:mitochondrion"/>
    <property type="evidence" value="ECO:0007669"/>
    <property type="project" value="TreeGrafter"/>
</dbReference>
<dbReference type="InterPro" id="IPR001753">
    <property type="entry name" value="Enoyl-CoA_hydra/iso"/>
</dbReference>
<dbReference type="CDD" id="cd06558">
    <property type="entry name" value="crotonase-like"/>
    <property type="match status" value="1"/>
</dbReference>
<evidence type="ECO:0000256" key="3">
    <source>
        <dbReference type="ARBA" id="ARBA00022832"/>
    </source>
</evidence>
<sequence>MSLRVRWVFFSTSKEMLRFTSRLFCQGAEPLVKIAQNGAVVTLTMNRPKALNALNTAIAAELAAALVKYDADSSVNAFVLTGEGRAFVAGADIKMMAPLSFADWHKNDLFIEFEKVRQIKKPIIAAVNGFALGGGCELAMLCDFIIASEKAVFGQPEIKLGTIPGLGGTQRLTGLIGKAKAMEWVLTGKQYTAEEAERAGLVARVVKHEDLLKVAQETAALIASYSQITVALAKDCVNKSLESSLNDALAYEKRSFHATFATEDQKEGMKAFVEKRAPAFKNQ</sequence>
<dbReference type="FunFam" id="1.10.12.10:FF:000001">
    <property type="entry name" value="Probable enoyl-CoA hydratase, mitochondrial"/>
    <property type="match status" value="1"/>
</dbReference>
<dbReference type="OrthoDB" id="2018133at2759"/>
<dbReference type="GO" id="GO:0006635">
    <property type="term" value="P:fatty acid beta-oxidation"/>
    <property type="evidence" value="ECO:0007669"/>
    <property type="project" value="TreeGrafter"/>
</dbReference>
<keyword evidence="4" id="KW-0443">Lipid metabolism</keyword>
<accession>A0A0S4IPV6</accession>
<evidence type="ECO:0000256" key="4">
    <source>
        <dbReference type="ARBA" id="ARBA00023098"/>
    </source>
</evidence>
<protein>
    <recommendedName>
        <fullName evidence="6">Probable enoyl-CoA hydratase, mitochondrial</fullName>
        <ecNumber evidence="2">4.2.1.17</ecNumber>
    </recommendedName>
</protein>
<keyword evidence="5" id="KW-0456">Lyase</keyword>